<keyword evidence="5 10" id="KW-0560">Oxidoreductase</keyword>
<dbReference type="GO" id="GO:0016668">
    <property type="term" value="F:oxidoreductase activity, acting on a sulfur group of donors, NAD(P) as acceptor"/>
    <property type="evidence" value="ECO:0007669"/>
    <property type="project" value="InterPro"/>
</dbReference>
<dbReference type="InterPro" id="IPR016156">
    <property type="entry name" value="FAD/NAD-linked_Rdtase_dimer_sf"/>
</dbReference>
<keyword evidence="8" id="KW-0520">NAD</keyword>
<keyword evidence="2 10" id="KW-0285">Flavoprotein</keyword>
<dbReference type="InterPro" id="IPR023753">
    <property type="entry name" value="FAD/NAD-binding_dom"/>
</dbReference>
<dbReference type="SUPFAM" id="SSF55424">
    <property type="entry name" value="FAD/NAD-linked reductases, dimerisation (C-terminal) domain"/>
    <property type="match status" value="1"/>
</dbReference>
<evidence type="ECO:0000256" key="4">
    <source>
        <dbReference type="ARBA" id="ARBA00022857"/>
    </source>
</evidence>
<dbReference type="PIRSF" id="PIRSF000350">
    <property type="entry name" value="Mercury_reductase_MerA"/>
    <property type="match status" value="1"/>
</dbReference>
<evidence type="ECO:0000256" key="8">
    <source>
        <dbReference type="PIRSR" id="PIRSR000350-3"/>
    </source>
</evidence>
<organism evidence="13 14">
    <name type="scientific">Polarella glacialis</name>
    <name type="common">Dinoflagellate</name>
    <dbReference type="NCBI Taxonomy" id="89957"/>
    <lineage>
        <taxon>Eukaryota</taxon>
        <taxon>Sar</taxon>
        <taxon>Alveolata</taxon>
        <taxon>Dinophyceae</taxon>
        <taxon>Suessiales</taxon>
        <taxon>Suessiaceae</taxon>
        <taxon>Polarella</taxon>
    </lineage>
</organism>
<reference evidence="13" key="1">
    <citation type="submission" date="2021-02" db="EMBL/GenBank/DDBJ databases">
        <authorList>
            <person name="Dougan E. K."/>
            <person name="Rhodes N."/>
            <person name="Thang M."/>
            <person name="Chan C."/>
        </authorList>
    </citation>
    <scope>NUCLEOTIDE SEQUENCE</scope>
</reference>
<dbReference type="PROSITE" id="PS00076">
    <property type="entry name" value="PYRIDINE_REDOX_1"/>
    <property type="match status" value="1"/>
</dbReference>
<evidence type="ECO:0000259" key="12">
    <source>
        <dbReference type="Pfam" id="PF07992"/>
    </source>
</evidence>
<dbReference type="InterPro" id="IPR004099">
    <property type="entry name" value="Pyr_nucl-diS_OxRdtase_dimer"/>
</dbReference>
<sequence length="544" mass="57220">MADSGSPGSGSSWLGVVADGAVPVSGHGHVGVWPLDEHNAKLLDNVHPRGWQNPQKPDDFVYDLIAVGAGAGGLVSSKQSARRGARSALIEHHLAGGDCLNVGCVPSKALLRCARAIAEMRRTDLCLGGGVSGGDCRFPQIMERMRKLRAQIAPVDSHDATMKAGADVYMGRAVFTGPNELQVAGQTLLFRKAVIATGGRARVPSIPGLEKVPFLTNASLFNLTQLPPRLVVLGAGPISLEMAQAFRRFGSEVTVLQRSDTILGTEDPDAAKMLHQVLTEEGITILTGTGVKSVSHNHAEGQHWPEIRVSALNNGEDCEILCDALLVATGRVPNIEDLGLEAAGVEVTAGVGVKVNDDLTTSNPDILAVGDVIDHPDLRFTHMAGTMAGMAVQTALFAGRGLPVNAASGLLSQVVVPRCTYTEPEIASCGISNLKAAAAQGVEVDVYKSELDHNDRAILEGASCGGFVKILCQKGTEQIVGATVVSERGGDILAELTLAVQYKLGLSAIARTVHPYPTLGEAVQQCALNYNRARWEKLDQSGEL</sequence>
<feature type="disulfide bond" description="Redox-active" evidence="9">
    <location>
        <begin position="99"/>
        <end position="104"/>
    </location>
</feature>
<dbReference type="PANTHER" id="PTHR43014:SF2">
    <property type="entry name" value="MERCURIC REDUCTASE"/>
    <property type="match status" value="1"/>
</dbReference>
<gene>
    <name evidence="13" type="ORF">PGLA1383_LOCUS47374</name>
</gene>
<evidence type="ECO:0000256" key="3">
    <source>
        <dbReference type="ARBA" id="ARBA00022827"/>
    </source>
</evidence>
<evidence type="ECO:0008006" key="15">
    <source>
        <dbReference type="Google" id="ProtNLM"/>
    </source>
</evidence>
<dbReference type="OMA" id="GCTIVGH"/>
<evidence type="ECO:0000256" key="2">
    <source>
        <dbReference type="ARBA" id="ARBA00022630"/>
    </source>
</evidence>
<dbReference type="Gene3D" id="3.50.50.60">
    <property type="entry name" value="FAD/NAD(P)-binding domain"/>
    <property type="match status" value="2"/>
</dbReference>
<dbReference type="GO" id="GO:0003955">
    <property type="term" value="F:NAD(P)H dehydrogenase (quinone) activity"/>
    <property type="evidence" value="ECO:0007669"/>
    <property type="project" value="TreeGrafter"/>
</dbReference>
<dbReference type="InterPro" id="IPR012999">
    <property type="entry name" value="Pyr_OxRdtase_I_AS"/>
</dbReference>
<keyword evidence="4" id="KW-0521">NADP</keyword>
<keyword evidence="7 10" id="KW-0676">Redox-active center</keyword>
<dbReference type="Pfam" id="PF02852">
    <property type="entry name" value="Pyr_redox_dim"/>
    <property type="match status" value="1"/>
</dbReference>
<feature type="binding site" evidence="8">
    <location>
        <position position="108"/>
    </location>
    <ligand>
        <name>FAD</name>
        <dbReference type="ChEBI" id="CHEBI:57692"/>
    </ligand>
</feature>
<evidence type="ECO:0000256" key="5">
    <source>
        <dbReference type="ARBA" id="ARBA00023002"/>
    </source>
</evidence>
<dbReference type="GO" id="GO:0050660">
    <property type="term" value="F:flavin adenine dinucleotide binding"/>
    <property type="evidence" value="ECO:0007669"/>
    <property type="project" value="TreeGrafter"/>
</dbReference>
<feature type="domain" description="FAD/NAD(P)-binding" evidence="12">
    <location>
        <begin position="62"/>
        <end position="384"/>
    </location>
</feature>
<dbReference type="Pfam" id="PF07992">
    <property type="entry name" value="Pyr_redox_2"/>
    <property type="match status" value="1"/>
</dbReference>
<dbReference type="InterPro" id="IPR001100">
    <property type="entry name" value="Pyr_nuc-diS_OxRdtase"/>
</dbReference>
<evidence type="ECO:0000259" key="11">
    <source>
        <dbReference type="Pfam" id="PF02852"/>
    </source>
</evidence>
<evidence type="ECO:0000256" key="10">
    <source>
        <dbReference type="RuleBase" id="RU003691"/>
    </source>
</evidence>
<accession>A0A813H0P2</accession>
<dbReference type="Gene3D" id="3.30.390.30">
    <property type="match status" value="1"/>
</dbReference>
<feature type="binding site" evidence="8">
    <location>
        <begin position="234"/>
        <end position="241"/>
    </location>
    <ligand>
        <name>NAD(+)</name>
        <dbReference type="ChEBI" id="CHEBI:57540"/>
    </ligand>
</feature>
<feature type="domain" description="Pyridine nucleotide-disulphide oxidoreductase dimerisation" evidence="11">
    <location>
        <begin position="416"/>
        <end position="525"/>
    </location>
</feature>
<dbReference type="PANTHER" id="PTHR43014">
    <property type="entry name" value="MERCURIC REDUCTASE"/>
    <property type="match status" value="1"/>
</dbReference>
<comment type="similarity">
    <text evidence="1 10">Belongs to the class-I pyridine nucleotide-disulfide oxidoreductase family.</text>
</comment>
<dbReference type="OrthoDB" id="361797at2759"/>
<dbReference type="SUPFAM" id="SSF51905">
    <property type="entry name" value="FAD/NAD(P)-binding domain"/>
    <property type="match status" value="1"/>
</dbReference>
<evidence type="ECO:0000256" key="1">
    <source>
        <dbReference type="ARBA" id="ARBA00007532"/>
    </source>
</evidence>
<evidence type="ECO:0000313" key="14">
    <source>
        <dbReference type="Proteomes" id="UP000654075"/>
    </source>
</evidence>
<evidence type="ECO:0000313" key="13">
    <source>
        <dbReference type="EMBL" id="CAE8631244.1"/>
    </source>
</evidence>
<dbReference type="PRINTS" id="PR00411">
    <property type="entry name" value="PNDRDTASEI"/>
</dbReference>
<feature type="binding site" evidence="8">
    <location>
        <position position="371"/>
    </location>
    <ligand>
        <name>FAD</name>
        <dbReference type="ChEBI" id="CHEBI:57692"/>
    </ligand>
</feature>
<comment type="cofactor">
    <cofactor evidence="8">
        <name>FAD</name>
        <dbReference type="ChEBI" id="CHEBI:57692"/>
    </cofactor>
    <text evidence="8">Binds 1 FAD per subunit.</text>
</comment>
<keyword evidence="14" id="KW-1185">Reference proteome</keyword>
<name>A0A813H0P2_POLGL</name>
<evidence type="ECO:0000256" key="7">
    <source>
        <dbReference type="ARBA" id="ARBA00023284"/>
    </source>
</evidence>
<feature type="binding site" evidence="8">
    <location>
        <position position="330"/>
    </location>
    <ligand>
        <name>NAD(+)</name>
        <dbReference type="ChEBI" id="CHEBI:57540"/>
    </ligand>
</feature>
<keyword evidence="8" id="KW-0547">Nucleotide-binding</keyword>
<evidence type="ECO:0000256" key="9">
    <source>
        <dbReference type="PIRSR" id="PIRSR000350-4"/>
    </source>
</evidence>
<keyword evidence="3 8" id="KW-0274">FAD</keyword>
<dbReference type="AlphaFoldDB" id="A0A813H0P2"/>
<dbReference type="FunFam" id="3.30.390.30:FF:000001">
    <property type="entry name" value="Dihydrolipoyl dehydrogenase"/>
    <property type="match status" value="1"/>
</dbReference>
<proteinExistence type="inferred from homology"/>
<comment type="caution">
    <text evidence="13">The sequence shown here is derived from an EMBL/GenBank/DDBJ whole genome shotgun (WGS) entry which is preliminary data.</text>
</comment>
<dbReference type="Proteomes" id="UP000654075">
    <property type="component" value="Unassembled WGS sequence"/>
</dbReference>
<protein>
    <recommendedName>
        <fullName evidence="15">Mercuric reductase</fullName>
    </recommendedName>
</protein>
<dbReference type="InterPro" id="IPR036188">
    <property type="entry name" value="FAD/NAD-bd_sf"/>
</dbReference>
<dbReference type="EMBL" id="CAJNNV010030074">
    <property type="protein sequence ID" value="CAE8631244.1"/>
    <property type="molecule type" value="Genomic_DNA"/>
</dbReference>
<keyword evidence="6" id="KW-1015">Disulfide bond</keyword>
<evidence type="ECO:0000256" key="6">
    <source>
        <dbReference type="ARBA" id="ARBA00023157"/>
    </source>
</evidence>
<dbReference type="PRINTS" id="PR00368">
    <property type="entry name" value="FADPNR"/>
</dbReference>